<feature type="region of interest" description="Disordered" evidence="1">
    <location>
        <begin position="291"/>
        <end position="330"/>
    </location>
</feature>
<sequence>MRRLQQMQVNSGTRTIINNAYNYDLVGNVLGIKNTAPVVNNTLGGSAEQNYQYDELYRLKTATGSYTGEFTQANYQLNMSYNNLHNITKKELIHTVNGQQKGYTLHYDYGNTEHPNAPNAITEVGKPEPRKYSYDGNGNPTNYSEFNSFRKMTWDEENRLMGINDNGKLHIYSYDANGERVIKSNGDSQNVTINGTNAATLNHFENYTAYVSPYFVVNKGKFTKHYFEGAGRVTSKIGEGTFKQPAKITAGGYNYGQLSALQQQAIDAYIASLGIPPGPITQQGIYASPQLTGQSYPSAPTQNANENQEPPQGWPRQPVFNAPNNVPGPPVQFGPPITPADVKGGEGFVGNGLPEKDIFYFHSDHLGSSSYISTLNGQISQHVEYIAFGEVLFEEHNSSYKNPYLYNGKELDRETNLTYYGARYLDMKTSLWLNVDPLAEKAPGWSPYRYGFNNPTRYTDPDGQWEWDTTGNLKAQKGDNSYSMAKFLGTSQSNAMQMLNRGGVTVNSKGILNLKEGQSFAKNDLWVGTKSASGPVVNNSKEATSHYYNGNGVAVDVGDQSTSQLLNSDKFQAKHTKITSEKVQESGNFSVDLTEATFHIGRTNVDYSVTNNNTSSAVTYTLFSGDGFWDPNFVAEKTLGKVFDRYKPDGKGPNLETPGGVPYDYKTRVRTFFFKPIETE</sequence>
<dbReference type="EMBL" id="CP059075">
    <property type="protein sequence ID" value="QRE04039.1"/>
    <property type="molecule type" value="Genomic_DNA"/>
</dbReference>
<dbReference type="NCBIfam" id="TIGR03696">
    <property type="entry name" value="Rhs_assc_core"/>
    <property type="match status" value="1"/>
</dbReference>
<protein>
    <submittedName>
        <fullName evidence="2">RHS repeat-associated core domain-containing protein</fullName>
    </submittedName>
</protein>
<dbReference type="AlphaFoldDB" id="A0A7U2RA77"/>
<organism evidence="2 3">
    <name type="scientific">Flavobacterium psychrophilum</name>
    <dbReference type="NCBI Taxonomy" id="96345"/>
    <lineage>
        <taxon>Bacteria</taxon>
        <taxon>Pseudomonadati</taxon>
        <taxon>Bacteroidota</taxon>
        <taxon>Flavobacteriia</taxon>
        <taxon>Flavobacteriales</taxon>
        <taxon>Flavobacteriaceae</taxon>
        <taxon>Flavobacterium</taxon>
    </lineage>
</organism>
<proteinExistence type="predicted"/>
<dbReference type="Gene3D" id="2.180.10.10">
    <property type="entry name" value="RHS repeat-associated core"/>
    <property type="match status" value="2"/>
</dbReference>
<evidence type="ECO:0000313" key="2">
    <source>
        <dbReference type="EMBL" id="QRE04039.1"/>
    </source>
</evidence>
<dbReference type="PANTHER" id="PTHR32305:SF15">
    <property type="entry name" value="PROTEIN RHSA-RELATED"/>
    <property type="match status" value="1"/>
</dbReference>
<evidence type="ECO:0000256" key="1">
    <source>
        <dbReference type="SAM" id="MobiDB-lite"/>
    </source>
</evidence>
<dbReference type="InterPro" id="IPR050708">
    <property type="entry name" value="T6SS_VgrG/RHS"/>
</dbReference>
<name>A0A7U2RA77_FLAPS</name>
<dbReference type="RefSeq" id="WP_238406404.1">
    <property type="nucleotide sequence ID" value="NZ_CP059075.1"/>
</dbReference>
<accession>A0A7U2RA77</accession>
<gene>
    <name evidence="2" type="ORF">H0H26_00035</name>
</gene>
<feature type="compositionally biased region" description="Polar residues" evidence="1">
    <location>
        <begin position="291"/>
        <end position="310"/>
    </location>
</feature>
<dbReference type="Proteomes" id="UP000596329">
    <property type="component" value="Chromosome"/>
</dbReference>
<evidence type="ECO:0000313" key="3">
    <source>
        <dbReference type="Proteomes" id="UP000596329"/>
    </source>
</evidence>
<reference evidence="2 3" key="1">
    <citation type="submission" date="2020-07" db="EMBL/GenBank/DDBJ databases">
        <title>Genomic characterization of Flavobacterium psychrophilum strains.</title>
        <authorList>
            <person name="Castillo D."/>
            <person name="Jorgensen J."/>
            <person name="Middelboe M."/>
        </authorList>
    </citation>
    <scope>NUCLEOTIDE SEQUENCE [LARGE SCALE GENOMIC DNA]</scope>
    <source>
        <strain evidence="2 3">FPS-R7</strain>
    </source>
</reference>
<dbReference type="PANTHER" id="PTHR32305">
    <property type="match status" value="1"/>
</dbReference>
<dbReference type="InterPro" id="IPR022385">
    <property type="entry name" value="Rhs_assc_core"/>
</dbReference>